<evidence type="ECO:0000256" key="2">
    <source>
        <dbReference type="ARBA" id="ARBA00022723"/>
    </source>
</evidence>
<keyword evidence="8" id="KW-1185">Reference proteome</keyword>
<protein>
    <submittedName>
        <fullName evidence="7">Cytochrome c551 peroxidase</fullName>
        <ecNumber evidence="7">1.11.1.5</ecNumber>
    </submittedName>
</protein>
<dbReference type="OrthoDB" id="9808312at2"/>
<feature type="chain" id="PRO_5002173844" evidence="5">
    <location>
        <begin position="26"/>
        <end position="144"/>
    </location>
</feature>
<keyword evidence="7" id="KW-0560">Oxidoreductase</keyword>
<sequence length="144" mass="15764">MKKLTLTALMALCTASVLFSPTASAEGDASALTVRPAGYKPREGDAKLGERLFHDPKLSTNGMSCATCHANHASYSDSFAKPYPHTVVMARDQLGRKQVYLDEMIQACMVMPMAAKPLPWDSKELAALVAFVEQEQRTFKPTKQ</sequence>
<evidence type="ECO:0000256" key="1">
    <source>
        <dbReference type="ARBA" id="ARBA00022617"/>
    </source>
</evidence>
<organism evidence="7 8">
    <name type="scientific">Cupriavidus basilensis</name>
    <dbReference type="NCBI Taxonomy" id="68895"/>
    <lineage>
        <taxon>Bacteria</taxon>
        <taxon>Pseudomonadati</taxon>
        <taxon>Pseudomonadota</taxon>
        <taxon>Betaproteobacteria</taxon>
        <taxon>Burkholderiales</taxon>
        <taxon>Burkholderiaceae</taxon>
        <taxon>Cupriavidus</taxon>
    </lineage>
</organism>
<dbReference type="GO" id="GO:0046872">
    <property type="term" value="F:metal ion binding"/>
    <property type="evidence" value="ECO:0007669"/>
    <property type="project" value="UniProtKB-KW"/>
</dbReference>
<dbReference type="Proteomes" id="UP000031843">
    <property type="component" value="Chromosome secondary"/>
</dbReference>
<feature type="signal peptide" evidence="5">
    <location>
        <begin position="1"/>
        <end position="25"/>
    </location>
</feature>
<dbReference type="SUPFAM" id="SSF46626">
    <property type="entry name" value="Cytochrome c"/>
    <property type="match status" value="1"/>
</dbReference>
<dbReference type="Pfam" id="PF21342">
    <property type="entry name" value="SoxA-TsdA_cyt-c"/>
    <property type="match status" value="1"/>
</dbReference>
<keyword evidence="2 4" id="KW-0479">Metal-binding</keyword>
<dbReference type="EC" id="1.11.1.5" evidence="7"/>
<dbReference type="GO" id="GO:0004130">
    <property type="term" value="F:cytochrome-c peroxidase activity"/>
    <property type="evidence" value="ECO:0007669"/>
    <property type="project" value="UniProtKB-EC"/>
</dbReference>
<gene>
    <name evidence="7" type="ORF">RR42_s3101</name>
</gene>
<dbReference type="PROSITE" id="PS51007">
    <property type="entry name" value="CYTC"/>
    <property type="match status" value="1"/>
</dbReference>
<keyword evidence="5" id="KW-0732">Signal</keyword>
<evidence type="ECO:0000259" key="6">
    <source>
        <dbReference type="PROSITE" id="PS51007"/>
    </source>
</evidence>
<dbReference type="EMBL" id="CP010537">
    <property type="protein sequence ID" value="AJG24682.1"/>
    <property type="molecule type" value="Genomic_DNA"/>
</dbReference>
<reference evidence="7 8" key="1">
    <citation type="journal article" date="2015" name="Genome Announc.">
        <title>Complete Genome Sequence of Cupriavidus basilensis 4G11, Isolated from the Oak Ridge Field Research Center Site.</title>
        <authorList>
            <person name="Ray J."/>
            <person name="Waters R.J."/>
            <person name="Skerker J.M."/>
            <person name="Kuehl J.V."/>
            <person name="Price M.N."/>
            <person name="Huang J."/>
            <person name="Chakraborty R."/>
            <person name="Arkin A.P."/>
            <person name="Deutschbauer A."/>
        </authorList>
    </citation>
    <scope>NUCLEOTIDE SEQUENCE [LARGE SCALE GENOMIC DNA]</scope>
    <source>
        <strain evidence="7">4G11</strain>
    </source>
</reference>
<dbReference type="InterPro" id="IPR036909">
    <property type="entry name" value="Cyt_c-like_dom_sf"/>
</dbReference>
<evidence type="ECO:0000256" key="4">
    <source>
        <dbReference type="PROSITE-ProRule" id="PRU00433"/>
    </source>
</evidence>
<evidence type="ECO:0000313" key="8">
    <source>
        <dbReference type="Proteomes" id="UP000031843"/>
    </source>
</evidence>
<evidence type="ECO:0000313" key="7">
    <source>
        <dbReference type="EMBL" id="AJG24682.1"/>
    </source>
</evidence>
<dbReference type="RefSeq" id="WP_043356962.1">
    <property type="nucleotide sequence ID" value="NZ_CP010537.1"/>
</dbReference>
<proteinExistence type="predicted"/>
<dbReference type="STRING" id="68895.RR42_s3101"/>
<evidence type="ECO:0000256" key="3">
    <source>
        <dbReference type="ARBA" id="ARBA00023004"/>
    </source>
</evidence>
<evidence type="ECO:0000256" key="5">
    <source>
        <dbReference type="SAM" id="SignalP"/>
    </source>
</evidence>
<dbReference type="Gene3D" id="1.10.760.10">
    <property type="entry name" value="Cytochrome c-like domain"/>
    <property type="match status" value="1"/>
</dbReference>
<accession>A0A0C4YFV2</accession>
<name>A0A0C4YFV2_9BURK</name>
<keyword evidence="7" id="KW-0575">Peroxidase</keyword>
<dbReference type="KEGG" id="cbw:RR42_s3101"/>
<keyword evidence="3 4" id="KW-0408">Iron</keyword>
<dbReference type="GO" id="GO:0009055">
    <property type="term" value="F:electron transfer activity"/>
    <property type="evidence" value="ECO:0007669"/>
    <property type="project" value="InterPro"/>
</dbReference>
<keyword evidence="1 4" id="KW-0349">Heme</keyword>
<dbReference type="InterPro" id="IPR009056">
    <property type="entry name" value="Cyt_c-like_dom"/>
</dbReference>
<dbReference type="GO" id="GO:0020037">
    <property type="term" value="F:heme binding"/>
    <property type="evidence" value="ECO:0007669"/>
    <property type="project" value="InterPro"/>
</dbReference>
<feature type="domain" description="Cytochrome c" evidence="6">
    <location>
        <begin position="44"/>
        <end position="136"/>
    </location>
</feature>
<dbReference type="AlphaFoldDB" id="A0A0C4YFV2"/>